<evidence type="ECO:0000313" key="3">
    <source>
        <dbReference type="EMBL" id="PGH15007.1"/>
    </source>
</evidence>
<dbReference type="AlphaFoldDB" id="A0A2B7Y2S6"/>
<comment type="caution">
    <text evidence="3">The sequence shown here is derived from an EMBL/GenBank/DDBJ whole genome shotgun (WGS) entry which is preliminary data.</text>
</comment>
<sequence length="568" mass="61583">MSRINNKTVKHAHEGYTQSGPKTDLRMPTCCGFDIEGFSIPQLQQCLKNQKFSAYDLTACYLERIKRLNGVLKAVIEVNPDALDIAARVDREREEGKTTGPLHGIPFLVKDTMATKDKMQTTAGSRVLIGTVVSQDAHVVALLRKAGAILLGHANMTEWASMKATYYAEGYSARGGQCRSPYNLADHPGGSSCGSAVAVTSNMCAFSLGTETDGSIMMPADRNGIVGIKPTVGLTCREGVIPESSSLDSIGTLGRTVQDAAIALDGIVDLSSIPPDTTSANNLPTAPLASFVSGKEALRGARFGMPWKRVWEKASQKDMARKQYEVLRDVIERLREAGATVIEYTDFPSAEEIIPPGSWDWDYPTKKGHPEQSEFTVIKTEFYNDLKTYLNALAENPNNIRSLEDVVKFNTEHAEAEGGRPDAHPAWPCGQDSFEMSLKTKGAMDDMYRHALAYIRQKSREEGIDAALSTGDGGMLDGLLVPLQTDSGVGCQVAAKAGYPMITIPVGIHTIDIPFGIGIIQTAWREDLLVKYGSAIEDLLALTVKPTFKNLDADNYIFAGVPPGQSKL</sequence>
<dbReference type="OrthoDB" id="566138at2759"/>
<dbReference type="PANTHER" id="PTHR42678">
    <property type="entry name" value="AMIDASE"/>
    <property type="match status" value="1"/>
</dbReference>
<dbReference type="InterPro" id="IPR023631">
    <property type="entry name" value="Amidase_dom"/>
</dbReference>
<gene>
    <name evidence="3" type="ORF">AJ79_02687</name>
</gene>
<proteinExistence type="predicted"/>
<dbReference type="Proteomes" id="UP000223968">
    <property type="component" value="Unassembled WGS sequence"/>
</dbReference>
<feature type="region of interest" description="Disordered" evidence="1">
    <location>
        <begin position="1"/>
        <end position="20"/>
    </location>
</feature>
<dbReference type="Pfam" id="PF01425">
    <property type="entry name" value="Amidase"/>
    <property type="match status" value="1"/>
</dbReference>
<evidence type="ECO:0000259" key="2">
    <source>
        <dbReference type="Pfam" id="PF01425"/>
    </source>
</evidence>
<evidence type="ECO:0000313" key="4">
    <source>
        <dbReference type="Proteomes" id="UP000223968"/>
    </source>
</evidence>
<dbReference type="STRING" id="1447875.A0A2B7Y2S6"/>
<dbReference type="InterPro" id="IPR036928">
    <property type="entry name" value="AS_sf"/>
</dbReference>
<feature type="domain" description="Amidase" evidence="2">
    <location>
        <begin position="56"/>
        <end position="355"/>
    </location>
</feature>
<dbReference type="EMBL" id="PDNB01000029">
    <property type="protein sequence ID" value="PGH15007.1"/>
    <property type="molecule type" value="Genomic_DNA"/>
</dbReference>
<evidence type="ECO:0000256" key="1">
    <source>
        <dbReference type="SAM" id="MobiDB-lite"/>
    </source>
</evidence>
<protein>
    <recommendedName>
        <fullName evidence="2">Amidase domain-containing protein</fullName>
    </recommendedName>
</protein>
<accession>A0A2B7Y2S6</accession>
<dbReference type="PANTHER" id="PTHR42678:SF37">
    <property type="entry name" value="AMIDASE C869.01-RELATED"/>
    <property type="match status" value="1"/>
</dbReference>
<keyword evidence="4" id="KW-1185">Reference proteome</keyword>
<reference evidence="3 4" key="1">
    <citation type="submission" date="2017-10" db="EMBL/GenBank/DDBJ databases">
        <title>Comparative genomics in systemic dimorphic fungi from Ajellomycetaceae.</title>
        <authorList>
            <person name="Munoz J.F."/>
            <person name="Mcewen J.G."/>
            <person name="Clay O.K."/>
            <person name="Cuomo C.A."/>
        </authorList>
    </citation>
    <scope>NUCLEOTIDE SEQUENCE [LARGE SCALE GENOMIC DNA]</scope>
    <source>
        <strain evidence="3 4">UAMH5409</strain>
    </source>
</reference>
<name>A0A2B7Y2S6_9EURO</name>
<dbReference type="Gene3D" id="3.90.1300.10">
    <property type="entry name" value="Amidase signature (AS) domain"/>
    <property type="match status" value="1"/>
</dbReference>
<organism evidence="3 4">
    <name type="scientific">Helicocarpus griseus UAMH5409</name>
    <dbReference type="NCBI Taxonomy" id="1447875"/>
    <lineage>
        <taxon>Eukaryota</taxon>
        <taxon>Fungi</taxon>
        <taxon>Dikarya</taxon>
        <taxon>Ascomycota</taxon>
        <taxon>Pezizomycotina</taxon>
        <taxon>Eurotiomycetes</taxon>
        <taxon>Eurotiomycetidae</taxon>
        <taxon>Onygenales</taxon>
        <taxon>Ajellomycetaceae</taxon>
        <taxon>Helicocarpus</taxon>
    </lineage>
</organism>
<dbReference type="SUPFAM" id="SSF75304">
    <property type="entry name" value="Amidase signature (AS) enzymes"/>
    <property type="match status" value="1"/>
</dbReference>